<dbReference type="Pfam" id="PF00155">
    <property type="entry name" value="Aminotran_1_2"/>
    <property type="match status" value="1"/>
</dbReference>
<gene>
    <name evidence="6" type="ORF">CLV84_3555</name>
</gene>
<dbReference type="PANTHER" id="PTHR13693:SF77">
    <property type="entry name" value="8-AMINO-7-OXONONANOATE SYNTHASE"/>
    <property type="match status" value="1"/>
</dbReference>
<dbReference type="SUPFAM" id="SSF53383">
    <property type="entry name" value="PLP-dependent transferases"/>
    <property type="match status" value="1"/>
</dbReference>
<comment type="caution">
    <text evidence="6">The sequence shown here is derived from an EMBL/GenBank/DDBJ whole genome shotgun (WGS) entry which is preliminary data.</text>
</comment>
<dbReference type="AlphaFoldDB" id="A0A2S6I644"/>
<evidence type="ECO:0000313" key="7">
    <source>
        <dbReference type="Proteomes" id="UP000237662"/>
    </source>
</evidence>
<evidence type="ECO:0000259" key="5">
    <source>
        <dbReference type="Pfam" id="PF00155"/>
    </source>
</evidence>
<dbReference type="GO" id="GO:0016740">
    <property type="term" value="F:transferase activity"/>
    <property type="evidence" value="ECO:0007669"/>
    <property type="project" value="UniProtKB-KW"/>
</dbReference>
<dbReference type="GO" id="GO:0030170">
    <property type="term" value="F:pyridoxal phosphate binding"/>
    <property type="evidence" value="ECO:0007669"/>
    <property type="project" value="InterPro"/>
</dbReference>
<dbReference type="InterPro" id="IPR015424">
    <property type="entry name" value="PyrdxlP-dep_Trfase"/>
</dbReference>
<protein>
    <submittedName>
        <fullName evidence="6">8-amino-7-oxononanoate synthase</fullName>
    </submittedName>
</protein>
<dbReference type="InterPro" id="IPR004839">
    <property type="entry name" value="Aminotransferase_I/II_large"/>
</dbReference>
<comment type="similarity">
    <text evidence="2">Belongs to the class-II pyridoxal-phosphate-dependent aminotransferase family. BioF subfamily.</text>
</comment>
<dbReference type="Gene3D" id="3.40.640.10">
    <property type="entry name" value="Type I PLP-dependent aspartate aminotransferase-like (Major domain)"/>
    <property type="match status" value="1"/>
</dbReference>
<dbReference type="Gene3D" id="3.90.1150.10">
    <property type="entry name" value="Aspartate Aminotransferase, domain 1"/>
    <property type="match status" value="1"/>
</dbReference>
<evidence type="ECO:0000256" key="4">
    <source>
        <dbReference type="ARBA" id="ARBA00022898"/>
    </source>
</evidence>
<organism evidence="6 7">
    <name type="scientific">Neolewinella xylanilytica</name>
    <dbReference type="NCBI Taxonomy" id="1514080"/>
    <lineage>
        <taxon>Bacteria</taxon>
        <taxon>Pseudomonadati</taxon>
        <taxon>Bacteroidota</taxon>
        <taxon>Saprospiria</taxon>
        <taxon>Saprospirales</taxon>
        <taxon>Lewinellaceae</taxon>
        <taxon>Neolewinella</taxon>
    </lineage>
</organism>
<reference evidence="6 7" key="1">
    <citation type="submission" date="2018-02" db="EMBL/GenBank/DDBJ databases">
        <title>Genomic Encyclopedia of Archaeal and Bacterial Type Strains, Phase II (KMG-II): from individual species to whole genera.</title>
        <authorList>
            <person name="Goeker M."/>
        </authorList>
    </citation>
    <scope>NUCLEOTIDE SEQUENCE [LARGE SCALE GENOMIC DNA]</scope>
    <source>
        <strain evidence="6 7">DSM 29526</strain>
    </source>
</reference>
<accession>A0A2S6I644</accession>
<evidence type="ECO:0000256" key="1">
    <source>
        <dbReference type="ARBA" id="ARBA00001933"/>
    </source>
</evidence>
<evidence type="ECO:0000256" key="3">
    <source>
        <dbReference type="ARBA" id="ARBA00022679"/>
    </source>
</evidence>
<evidence type="ECO:0000313" key="6">
    <source>
        <dbReference type="EMBL" id="PPK86620.1"/>
    </source>
</evidence>
<comment type="cofactor">
    <cofactor evidence="1">
        <name>pyridoxal 5'-phosphate</name>
        <dbReference type="ChEBI" id="CHEBI:597326"/>
    </cofactor>
</comment>
<keyword evidence="7" id="KW-1185">Reference proteome</keyword>
<proteinExistence type="inferred from homology"/>
<dbReference type="InterPro" id="IPR050087">
    <property type="entry name" value="AON_synthase_class-II"/>
</dbReference>
<dbReference type="InterPro" id="IPR015422">
    <property type="entry name" value="PyrdxlP-dep_Trfase_small"/>
</dbReference>
<dbReference type="InterPro" id="IPR015421">
    <property type="entry name" value="PyrdxlP-dep_Trfase_major"/>
</dbReference>
<dbReference type="RefSeq" id="WP_170067758.1">
    <property type="nucleotide sequence ID" value="NZ_PTJC01000006.1"/>
</dbReference>
<name>A0A2S6I644_9BACT</name>
<sequence length="372" mass="40196">MEQPDFLHQRLGALRATGQFRELPGDLDGVDFWSNDYLGFSRLLGAESTTIAIAPGSRLISGNHSSITDLEAEIAAFHGFPAALLFGSGYTANLGLLSCVARRTDTVVYDELIHASLRDGIRLSGAAGRRCRHNHTGEADRLLSQSRSDGQTFFVTESRFSMDGDTAPLRELAELCHSHGAHLIVDEAHATGLEGTYGAGMVAELGLQDQVFAAVATYGKAPGYHGAAILGGTALRDYLINFSRPFIYSTGPRPMQISGIRRIYALLRERQPNAFANLQNVIATYQKRVATYLPAHLPIASGPIQLVPVPGNDRVMALEERLRAEGLLVKGIRSPSVPAGTERLRVCLHAFNTPAEVTSLVRLLGETTNPIP</sequence>
<feature type="domain" description="Aminotransferase class I/classII large" evidence="5">
    <location>
        <begin position="30"/>
        <end position="362"/>
    </location>
</feature>
<dbReference type="Proteomes" id="UP000237662">
    <property type="component" value="Unassembled WGS sequence"/>
</dbReference>
<dbReference type="PANTHER" id="PTHR13693">
    <property type="entry name" value="CLASS II AMINOTRANSFERASE/8-AMINO-7-OXONONANOATE SYNTHASE"/>
    <property type="match status" value="1"/>
</dbReference>
<keyword evidence="4" id="KW-0663">Pyridoxal phosphate</keyword>
<evidence type="ECO:0000256" key="2">
    <source>
        <dbReference type="ARBA" id="ARBA00010008"/>
    </source>
</evidence>
<dbReference type="EMBL" id="PTJC01000006">
    <property type="protein sequence ID" value="PPK86620.1"/>
    <property type="molecule type" value="Genomic_DNA"/>
</dbReference>
<keyword evidence="3" id="KW-0808">Transferase</keyword>